<accession>A0A7T8KLE6</accession>
<organism evidence="1 2">
    <name type="scientific">Caligus rogercresseyi</name>
    <name type="common">Sea louse</name>
    <dbReference type="NCBI Taxonomy" id="217165"/>
    <lineage>
        <taxon>Eukaryota</taxon>
        <taxon>Metazoa</taxon>
        <taxon>Ecdysozoa</taxon>
        <taxon>Arthropoda</taxon>
        <taxon>Crustacea</taxon>
        <taxon>Multicrustacea</taxon>
        <taxon>Hexanauplia</taxon>
        <taxon>Copepoda</taxon>
        <taxon>Siphonostomatoida</taxon>
        <taxon>Caligidae</taxon>
        <taxon>Caligus</taxon>
    </lineage>
</organism>
<reference evidence="2" key="1">
    <citation type="submission" date="2021-01" db="EMBL/GenBank/DDBJ databases">
        <title>Caligus Genome Assembly.</title>
        <authorList>
            <person name="Gallardo-Escarate C."/>
        </authorList>
    </citation>
    <scope>NUCLEOTIDE SEQUENCE [LARGE SCALE GENOMIC DNA]</scope>
</reference>
<keyword evidence="2" id="KW-1185">Reference proteome</keyword>
<name>A0A7T8KLE6_CALRO</name>
<dbReference type="Proteomes" id="UP000595437">
    <property type="component" value="Chromosome 2"/>
</dbReference>
<protein>
    <submittedName>
        <fullName evidence="1">Uncharacterized protein</fullName>
    </submittedName>
</protein>
<gene>
    <name evidence="1" type="ORF">FKW44_003282</name>
</gene>
<proteinExistence type="predicted"/>
<dbReference type="AlphaFoldDB" id="A0A7T8KLE6"/>
<evidence type="ECO:0000313" key="2">
    <source>
        <dbReference type="Proteomes" id="UP000595437"/>
    </source>
</evidence>
<dbReference type="EMBL" id="CP045891">
    <property type="protein sequence ID" value="QQP58077.1"/>
    <property type="molecule type" value="Genomic_DNA"/>
</dbReference>
<evidence type="ECO:0000313" key="1">
    <source>
        <dbReference type="EMBL" id="QQP58077.1"/>
    </source>
</evidence>
<sequence length="53" mass="6283">MHGFDFRYQAIFEGHYGERGIKSDSRCQGDSDKEARGWKEKIEEMRMKALQTK</sequence>